<dbReference type="PROSITE" id="PS50110">
    <property type="entry name" value="RESPONSE_REGULATORY"/>
    <property type="match status" value="1"/>
</dbReference>
<feature type="domain" description="Response regulatory" evidence="1">
    <location>
        <begin position="3"/>
        <end position="123"/>
    </location>
</feature>
<sequence length="251" mass="29138">MIRIAICDDELQELDRSHSYLAAYMQKHPQYEIKVHSFSAPLELLSFVTEHGGFDILLLDIFMAGMLGTYAARELRQLGDNSEIIFITTSRDHAIEAFEVEAAQYLVKPFAEARIYAALDKIIQRIDRERRVIVTLKTSEGITRIAPRDVAFTETGRNNYQIVHTIQGKKIEVRMTASELFELLSQNKFFVRCGASLNLNLKYIRQISKNTITFDTGEYITYPYRSYQKLKEEFLRFQCSQRNNMCQLPLK</sequence>
<dbReference type="Gene3D" id="2.40.50.1020">
    <property type="entry name" value="LytTr DNA-binding domain"/>
    <property type="match status" value="1"/>
</dbReference>
<dbReference type="Gene3D" id="3.40.50.2300">
    <property type="match status" value="1"/>
</dbReference>
<dbReference type="InterPro" id="IPR001789">
    <property type="entry name" value="Sig_transdc_resp-reg_receiver"/>
</dbReference>
<dbReference type="PANTHER" id="PTHR37299:SF1">
    <property type="entry name" value="STAGE 0 SPORULATION PROTEIN A HOMOLOG"/>
    <property type="match status" value="1"/>
</dbReference>
<dbReference type="InterPro" id="IPR007492">
    <property type="entry name" value="LytTR_DNA-bd_dom"/>
</dbReference>
<dbReference type="GO" id="GO:0003677">
    <property type="term" value="F:DNA binding"/>
    <property type="evidence" value="ECO:0007669"/>
    <property type="project" value="InterPro"/>
</dbReference>
<proteinExistence type="predicted"/>
<organism evidence="2">
    <name type="scientific">bioreactor metagenome</name>
    <dbReference type="NCBI Taxonomy" id="1076179"/>
    <lineage>
        <taxon>unclassified sequences</taxon>
        <taxon>metagenomes</taxon>
        <taxon>ecological metagenomes</taxon>
    </lineage>
</organism>
<dbReference type="Pfam" id="PF00072">
    <property type="entry name" value="Response_reg"/>
    <property type="match status" value="1"/>
</dbReference>
<evidence type="ECO:0000259" key="1">
    <source>
        <dbReference type="PROSITE" id="PS50110"/>
    </source>
</evidence>
<dbReference type="SMART" id="SM00850">
    <property type="entry name" value="LytTR"/>
    <property type="match status" value="1"/>
</dbReference>
<evidence type="ECO:0000313" key="2">
    <source>
        <dbReference type="EMBL" id="MPM35306.1"/>
    </source>
</evidence>
<reference evidence="2" key="1">
    <citation type="submission" date="2019-08" db="EMBL/GenBank/DDBJ databases">
        <authorList>
            <person name="Kucharzyk K."/>
            <person name="Murdoch R.W."/>
            <person name="Higgins S."/>
            <person name="Loffler F."/>
        </authorList>
    </citation>
    <scope>NUCLEOTIDE SEQUENCE</scope>
</reference>
<name>A0A644Z373_9ZZZZ</name>
<dbReference type="AlphaFoldDB" id="A0A644Z373"/>
<dbReference type="SUPFAM" id="SSF52172">
    <property type="entry name" value="CheY-like"/>
    <property type="match status" value="1"/>
</dbReference>
<dbReference type="SMART" id="SM00448">
    <property type="entry name" value="REC"/>
    <property type="match status" value="1"/>
</dbReference>
<gene>
    <name evidence="2" type="primary">ypdB_15</name>
    <name evidence="2" type="ORF">SDC9_81896</name>
</gene>
<protein>
    <submittedName>
        <fullName evidence="2">Transcriptional regulatory protein YpdB</fullName>
    </submittedName>
</protein>
<comment type="caution">
    <text evidence="2">The sequence shown here is derived from an EMBL/GenBank/DDBJ whole genome shotgun (WGS) entry which is preliminary data.</text>
</comment>
<accession>A0A644Z373</accession>
<dbReference type="Pfam" id="PF04397">
    <property type="entry name" value="LytTR"/>
    <property type="match status" value="1"/>
</dbReference>
<dbReference type="InterPro" id="IPR011006">
    <property type="entry name" value="CheY-like_superfamily"/>
</dbReference>
<dbReference type="PANTHER" id="PTHR37299">
    <property type="entry name" value="TRANSCRIPTIONAL REGULATOR-RELATED"/>
    <property type="match status" value="1"/>
</dbReference>
<dbReference type="InterPro" id="IPR046947">
    <property type="entry name" value="LytR-like"/>
</dbReference>
<dbReference type="GO" id="GO:0000156">
    <property type="term" value="F:phosphorelay response regulator activity"/>
    <property type="evidence" value="ECO:0007669"/>
    <property type="project" value="InterPro"/>
</dbReference>
<dbReference type="EMBL" id="VSSQ01007243">
    <property type="protein sequence ID" value="MPM35306.1"/>
    <property type="molecule type" value="Genomic_DNA"/>
</dbReference>